<sequence length="253" mass="25188">MPTLTAALLGPLLARDPHRPRITGYTTDGRAELSTASLANWSAKVAGLLRDELGAAPGDVAFVGTPPGWQTAAVLLGCWWAGLAVTDRDDPAAVAAFVPDPGGPGGVAVPAGADEVFVVSGHPLGAPSRVVAAHERDWTGAVLPQADRFTPPAVADTAPACAGSVRLSVADALALAREAAGRLGATPRVLSVSTWSPLPLAVALLGGALAADGSVVQLDDPDRAAAVAASEHATCTAGDPPATVPGLPAVPLR</sequence>
<reference evidence="1" key="1">
    <citation type="journal article" date="2014" name="Int. J. Syst. Evol. Microbiol.">
        <title>Complete genome sequence of Corynebacterium casei LMG S-19264T (=DSM 44701T), isolated from a smear-ripened cheese.</title>
        <authorList>
            <consortium name="US DOE Joint Genome Institute (JGI-PGF)"/>
            <person name="Walter F."/>
            <person name="Albersmeier A."/>
            <person name="Kalinowski J."/>
            <person name="Ruckert C."/>
        </authorList>
    </citation>
    <scope>NUCLEOTIDE SEQUENCE</scope>
    <source>
        <strain evidence="1">CGMCC 4.7308</strain>
    </source>
</reference>
<dbReference type="Proteomes" id="UP000655208">
    <property type="component" value="Unassembled WGS sequence"/>
</dbReference>
<dbReference type="NCBIfam" id="TIGR03089">
    <property type="entry name" value="TIGR03089 family protein"/>
    <property type="match status" value="1"/>
</dbReference>
<name>A0A917WFV2_9ACTN</name>
<reference evidence="1" key="2">
    <citation type="submission" date="2020-09" db="EMBL/GenBank/DDBJ databases">
        <authorList>
            <person name="Sun Q."/>
            <person name="Zhou Y."/>
        </authorList>
    </citation>
    <scope>NUCLEOTIDE SEQUENCE</scope>
    <source>
        <strain evidence="1">CGMCC 4.7308</strain>
    </source>
</reference>
<dbReference type="RefSeq" id="WP_188941597.1">
    <property type="nucleotide sequence ID" value="NZ_BMNA01000004.1"/>
</dbReference>
<dbReference type="SUPFAM" id="SSF56801">
    <property type="entry name" value="Acetyl-CoA synthetase-like"/>
    <property type="match status" value="1"/>
</dbReference>
<dbReference type="InterPro" id="IPR042099">
    <property type="entry name" value="ANL_N_sf"/>
</dbReference>
<evidence type="ECO:0000313" key="2">
    <source>
        <dbReference type="Proteomes" id="UP000655208"/>
    </source>
</evidence>
<protein>
    <submittedName>
        <fullName evidence="1">TIGR03089 family protein</fullName>
    </submittedName>
</protein>
<dbReference type="Gene3D" id="3.40.50.12780">
    <property type="entry name" value="N-terminal domain of ligase-like"/>
    <property type="match status" value="1"/>
</dbReference>
<keyword evidence="2" id="KW-1185">Reference proteome</keyword>
<organism evidence="1 2">
    <name type="scientific">Nakamurella endophytica</name>
    <dbReference type="NCBI Taxonomy" id="1748367"/>
    <lineage>
        <taxon>Bacteria</taxon>
        <taxon>Bacillati</taxon>
        <taxon>Actinomycetota</taxon>
        <taxon>Actinomycetes</taxon>
        <taxon>Nakamurellales</taxon>
        <taxon>Nakamurellaceae</taxon>
        <taxon>Nakamurella</taxon>
    </lineage>
</organism>
<gene>
    <name evidence="1" type="ORF">GCM10011594_22100</name>
</gene>
<proteinExistence type="predicted"/>
<dbReference type="InterPro" id="IPR017523">
    <property type="entry name" value="Rv3268"/>
</dbReference>
<dbReference type="EMBL" id="BMNA01000004">
    <property type="protein sequence ID" value="GGM01607.1"/>
    <property type="molecule type" value="Genomic_DNA"/>
</dbReference>
<accession>A0A917WFV2</accession>
<evidence type="ECO:0000313" key="1">
    <source>
        <dbReference type="EMBL" id="GGM01607.1"/>
    </source>
</evidence>
<dbReference type="AlphaFoldDB" id="A0A917WFV2"/>
<comment type="caution">
    <text evidence="1">The sequence shown here is derived from an EMBL/GenBank/DDBJ whole genome shotgun (WGS) entry which is preliminary data.</text>
</comment>